<dbReference type="InterPro" id="IPR003593">
    <property type="entry name" value="AAA+_ATPase"/>
</dbReference>
<dbReference type="Gene3D" id="3.40.50.300">
    <property type="entry name" value="P-loop containing nucleotide triphosphate hydrolases"/>
    <property type="match status" value="1"/>
</dbReference>
<dbReference type="RefSeq" id="WP_119524737.1">
    <property type="nucleotide sequence ID" value="NZ_NRHC01000030.1"/>
</dbReference>
<dbReference type="GO" id="GO:0015426">
    <property type="term" value="F:ATPase-coupled polar amino acid-transporter activity"/>
    <property type="evidence" value="ECO:0007669"/>
    <property type="project" value="UniProtKB-EC"/>
</dbReference>
<evidence type="ECO:0000313" key="16">
    <source>
        <dbReference type="EMBL" id="RIY33527.1"/>
    </source>
</evidence>
<dbReference type="PROSITE" id="PS00211">
    <property type="entry name" value="ABC_TRANSPORTER_1"/>
    <property type="match status" value="1"/>
</dbReference>
<keyword evidence="3" id="KW-0813">Transport</keyword>
<dbReference type="SMART" id="SM00382">
    <property type="entry name" value="AAA"/>
    <property type="match status" value="1"/>
</dbReference>
<dbReference type="PANTHER" id="PTHR43166:SF25">
    <property type="entry name" value="ARGININE TRANSPORT ATP-BINDING PROTEIN ARTP"/>
    <property type="match status" value="1"/>
</dbReference>
<evidence type="ECO:0000256" key="2">
    <source>
        <dbReference type="ARBA" id="ARBA00005417"/>
    </source>
</evidence>
<keyword evidence="6" id="KW-0547">Nucleotide-binding</keyword>
<evidence type="ECO:0000256" key="3">
    <source>
        <dbReference type="ARBA" id="ARBA00022448"/>
    </source>
</evidence>
<evidence type="ECO:0000256" key="7">
    <source>
        <dbReference type="ARBA" id="ARBA00022840"/>
    </source>
</evidence>
<dbReference type="Proteomes" id="UP000265691">
    <property type="component" value="Unassembled WGS sequence"/>
</dbReference>
<reference evidence="16 17" key="1">
    <citation type="submission" date="2017-08" db="EMBL/GenBank/DDBJ databases">
        <title>Reclassification of Bisgaard taxon 37 and 44.</title>
        <authorList>
            <person name="Christensen H."/>
        </authorList>
    </citation>
    <scope>NUCLEOTIDE SEQUENCE [LARGE SCALE GENOMIC DNA]</scope>
    <source>
        <strain evidence="16 17">B96_3</strain>
    </source>
</reference>
<dbReference type="GO" id="GO:0005886">
    <property type="term" value="C:plasma membrane"/>
    <property type="evidence" value="ECO:0007669"/>
    <property type="project" value="UniProtKB-SubCell"/>
</dbReference>
<dbReference type="AlphaFoldDB" id="A0A3A1YBP7"/>
<accession>A0A3A1YBP7</accession>
<evidence type="ECO:0000256" key="8">
    <source>
        <dbReference type="ARBA" id="ARBA00022967"/>
    </source>
</evidence>
<keyword evidence="8" id="KW-1278">Translocase</keyword>
<comment type="caution">
    <text evidence="16">The sequence shown here is derived from an EMBL/GenBank/DDBJ whole genome shotgun (WGS) entry which is preliminary data.</text>
</comment>
<evidence type="ECO:0000256" key="9">
    <source>
        <dbReference type="ARBA" id="ARBA00022970"/>
    </source>
</evidence>
<dbReference type="PANTHER" id="PTHR43166">
    <property type="entry name" value="AMINO ACID IMPORT ATP-BINDING PROTEIN"/>
    <property type="match status" value="1"/>
</dbReference>
<comment type="subcellular location">
    <subcellularLocation>
        <location evidence="1">Cell inner membrane</location>
        <topology evidence="1">Peripheral membrane protein</topology>
    </subcellularLocation>
</comment>
<dbReference type="SUPFAM" id="SSF52540">
    <property type="entry name" value="P-loop containing nucleoside triphosphate hydrolases"/>
    <property type="match status" value="1"/>
</dbReference>
<gene>
    <name evidence="16" type="ORF">CKF54_02650</name>
</gene>
<evidence type="ECO:0000256" key="14">
    <source>
        <dbReference type="ARBA" id="ARBA00047796"/>
    </source>
</evidence>
<dbReference type="InterPro" id="IPR017871">
    <property type="entry name" value="ABC_transporter-like_CS"/>
</dbReference>
<protein>
    <recommendedName>
        <fullName evidence="12">Arginine transport ATP-binding protein ArtP</fullName>
        <ecNumber evidence="11">7.4.2.1</ecNumber>
    </recommendedName>
</protein>
<dbReference type="PIRSF" id="PIRSF039085">
    <property type="entry name" value="ABC_ATPase_HisP"/>
    <property type="match status" value="1"/>
</dbReference>
<evidence type="ECO:0000256" key="10">
    <source>
        <dbReference type="ARBA" id="ARBA00023136"/>
    </source>
</evidence>
<keyword evidence="17" id="KW-1185">Reference proteome</keyword>
<dbReference type="OrthoDB" id="9802264at2"/>
<evidence type="ECO:0000256" key="12">
    <source>
        <dbReference type="ARBA" id="ARBA00040096"/>
    </source>
</evidence>
<dbReference type="InterPro" id="IPR027417">
    <property type="entry name" value="P-loop_NTPase"/>
</dbReference>
<evidence type="ECO:0000256" key="1">
    <source>
        <dbReference type="ARBA" id="ARBA00004417"/>
    </source>
</evidence>
<dbReference type="EMBL" id="NRHC01000030">
    <property type="protein sequence ID" value="RIY33527.1"/>
    <property type="molecule type" value="Genomic_DNA"/>
</dbReference>
<sequence>MDNIEIKGLNLFYGQTQALFDVNCALPLGKVSVLLGKSGAGKSTFIRTLNLLELPSSGTLKIDNQVIDFNNKVSEKTAQLLRRKVGMVFQNYNLWPHKTVLENLTYAPVTLKLTSKEEAKTRAQKLLEVLQIAEHANKYPLQLSGGQQQRVAICRALMMQPEVLLYDEPTAALDPNITGQVARIVKDLASTGVTQIIVTHDVGFARQIADRVYYFESGRLVEQGEAEQMFNNPQTKEFKEYLAYSK</sequence>
<keyword evidence="4" id="KW-1003">Cell membrane</keyword>
<proteinExistence type="inferred from homology"/>
<keyword evidence="10" id="KW-0472">Membrane</keyword>
<dbReference type="EC" id="7.4.2.1" evidence="11"/>
<evidence type="ECO:0000256" key="5">
    <source>
        <dbReference type="ARBA" id="ARBA00022519"/>
    </source>
</evidence>
<dbReference type="InterPro" id="IPR003439">
    <property type="entry name" value="ABC_transporter-like_ATP-bd"/>
</dbReference>
<comment type="catalytic activity">
    <reaction evidence="13">
        <text>a polar amino acid(out) + ATP + H2O = a polar amino acid(in) + ADP + phosphate + H(+)</text>
        <dbReference type="Rhea" id="RHEA:14673"/>
        <dbReference type="ChEBI" id="CHEBI:15377"/>
        <dbReference type="ChEBI" id="CHEBI:15378"/>
        <dbReference type="ChEBI" id="CHEBI:30616"/>
        <dbReference type="ChEBI" id="CHEBI:43474"/>
        <dbReference type="ChEBI" id="CHEBI:62031"/>
        <dbReference type="ChEBI" id="CHEBI:456216"/>
        <dbReference type="EC" id="7.4.2.1"/>
    </reaction>
    <physiologicalReaction direction="left-to-right" evidence="13">
        <dbReference type="Rhea" id="RHEA:14674"/>
    </physiologicalReaction>
</comment>
<keyword evidence="9" id="KW-0029">Amino-acid transport</keyword>
<evidence type="ECO:0000259" key="15">
    <source>
        <dbReference type="PROSITE" id="PS50893"/>
    </source>
</evidence>
<organism evidence="16 17">
    <name type="scientific">Psittacicella hinzii</name>
    <dbReference type="NCBI Taxonomy" id="2028575"/>
    <lineage>
        <taxon>Bacteria</taxon>
        <taxon>Pseudomonadati</taxon>
        <taxon>Pseudomonadota</taxon>
        <taxon>Gammaproteobacteria</taxon>
        <taxon>Pasteurellales</taxon>
        <taxon>Psittacicellaceae</taxon>
        <taxon>Psittacicella</taxon>
    </lineage>
</organism>
<name>A0A3A1YBP7_9GAMM</name>
<evidence type="ECO:0000256" key="11">
    <source>
        <dbReference type="ARBA" id="ARBA00038850"/>
    </source>
</evidence>
<dbReference type="GO" id="GO:0016887">
    <property type="term" value="F:ATP hydrolysis activity"/>
    <property type="evidence" value="ECO:0007669"/>
    <property type="project" value="InterPro"/>
</dbReference>
<dbReference type="InterPro" id="IPR050086">
    <property type="entry name" value="MetN_ABC_transporter-like"/>
</dbReference>
<comment type="catalytic activity">
    <reaction evidence="14">
        <text>L-arginine(out) + ATP + H2O = L-arginine(in) + ADP + phosphate + H(+)</text>
        <dbReference type="Rhea" id="RHEA:29879"/>
        <dbReference type="ChEBI" id="CHEBI:15377"/>
        <dbReference type="ChEBI" id="CHEBI:15378"/>
        <dbReference type="ChEBI" id="CHEBI:30616"/>
        <dbReference type="ChEBI" id="CHEBI:32682"/>
        <dbReference type="ChEBI" id="CHEBI:43474"/>
        <dbReference type="ChEBI" id="CHEBI:456216"/>
        <dbReference type="EC" id="7.4.2.1"/>
    </reaction>
    <physiologicalReaction direction="left-to-right" evidence="14">
        <dbReference type="Rhea" id="RHEA:29880"/>
    </physiologicalReaction>
</comment>
<comment type="similarity">
    <text evidence="2">Belongs to the ABC transporter superfamily.</text>
</comment>
<evidence type="ECO:0000256" key="4">
    <source>
        <dbReference type="ARBA" id="ARBA00022475"/>
    </source>
</evidence>
<dbReference type="Pfam" id="PF00005">
    <property type="entry name" value="ABC_tran"/>
    <property type="match status" value="1"/>
</dbReference>
<keyword evidence="7 16" id="KW-0067">ATP-binding</keyword>
<keyword evidence="5" id="KW-0997">Cell inner membrane</keyword>
<dbReference type="PROSITE" id="PS50893">
    <property type="entry name" value="ABC_TRANSPORTER_2"/>
    <property type="match status" value="1"/>
</dbReference>
<evidence type="ECO:0000313" key="17">
    <source>
        <dbReference type="Proteomes" id="UP000265691"/>
    </source>
</evidence>
<evidence type="ECO:0000256" key="13">
    <source>
        <dbReference type="ARBA" id="ARBA00047624"/>
    </source>
</evidence>
<feature type="domain" description="ABC transporter" evidence="15">
    <location>
        <begin position="4"/>
        <end position="242"/>
    </location>
</feature>
<dbReference type="GO" id="GO:0005524">
    <property type="term" value="F:ATP binding"/>
    <property type="evidence" value="ECO:0007669"/>
    <property type="project" value="UniProtKB-KW"/>
</dbReference>
<dbReference type="InterPro" id="IPR030679">
    <property type="entry name" value="ABC_ATPase_HisP-typ"/>
</dbReference>
<evidence type="ECO:0000256" key="6">
    <source>
        <dbReference type="ARBA" id="ARBA00022741"/>
    </source>
</evidence>